<dbReference type="Proteomes" id="UP000825381">
    <property type="component" value="Chromosome"/>
</dbReference>
<accession>A0ABX8V483</accession>
<dbReference type="RefSeq" id="WP_220639652.1">
    <property type="nucleotide sequence ID" value="NZ_CP080429.1"/>
</dbReference>
<gene>
    <name evidence="2" type="ORF">K1I41_06930</name>
</gene>
<dbReference type="Gene3D" id="1.10.1200.10">
    <property type="entry name" value="ACP-like"/>
    <property type="match status" value="1"/>
</dbReference>
<name>A0ABX8V483_9FLAO</name>
<dbReference type="SUPFAM" id="SSF47336">
    <property type="entry name" value="ACP-like"/>
    <property type="match status" value="1"/>
</dbReference>
<protein>
    <submittedName>
        <fullName evidence="2">Acyl carrier protein</fullName>
    </submittedName>
</protein>
<evidence type="ECO:0000313" key="2">
    <source>
        <dbReference type="EMBL" id="QYJ67307.1"/>
    </source>
</evidence>
<dbReference type="InterPro" id="IPR036736">
    <property type="entry name" value="ACP-like_sf"/>
</dbReference>
<dbReference type="InterPro" id="IPR009081">
    <property type="entry name" value="PP-bd_ACP"/>
</dbReference>
<evidence type="ECO:0000259" key="1">
    <source>
        <dbReference type="PROSITE" id="PS50075"/>
    </source>
</evidence>
<dbReference type="Pfam" id="PF00550">
    <property type="entry name" value="PP-binding"/>
    <property type="match status" value="1"/>
</dbReference>
<reference evidence="2 3" key="1">
    <citation type="submission" date="2021-07" db="EMBL/GenBank/DDBJ databases">
        <title>Flavobacterium WSW3-B6 sp.nov, isolated from seaweed.</title>
        <authorList>
            <person name="Muhammad N."/>
            <person name="Ho H."/>
            <person name="Lee Y.-J."/>
            <person name="Nguyen T."/>
            <person name="Ho J."/>
            <person name="Kim S.-G."/>
        </authorList>
    </citation>
    <scope>NUCLEOTIDE SEQUENCE [LARGE SCALE GENOMIC DNA]</scope>
    <source>
        <strain evidence="2 3">WSW3-B6</strain>
    </source>
</reference>
<dbReference type="PROSITE" id="PS50075">
    <property type="entry name" value="CARRIER"/>
    <property type="match status" value="1"/>
</dbReference>
<sequence>MENKFIEALQEALEMENQEINFEDNFRDYDTWDSLSRLSLIAVLDEEFDVQIEDEKFEKLITVKDLYEAVVANK</sequence>
<proteinExistence type="predicted"/>
<evidence type="ECO:0000313" key="3">
    <source>
        <dbReference type="Proteomes" id="UP000825381"/>
    </source>
</evidence>
<feature type="domain" description="Carrier" evidence="1">
    <location>
        <begin position="1"/>
        <end position="74"/>
    </location>
</feature>
<keyword evidence="3" id="KW-1185">Reference proteome</keyword>
<dbReference type="EMBL" id="CP080429">
    <property type="protein sequence ID" value="QYJ67307.1"/>
    <property type="molecule type" value="Genomic_DNA"/>
</dbReference>
<organism evidence="2 3">
    <name type="scientific">Flavobacterium litorale</name>
    <dbReference type="NCBI Taxonomy" id="2856519"/>
    <lineage>
        <taxon>Bacteria</taxon>
        <taxon>Pseudomonadati</taxon>
        <taxon>Bacteroidota</taxon>
        <taxon>Flavobacteriia</taxon>
        <taxon>Flavobacteriales</taxon>
        <taxon>Flavobacteriaceae</taxon>
        <taxon>Flavobacterium</taxon>
    </lineage>
</organism>